<evidence type="ECO:0000313" key="2">
    <source>
        <dbReference type="EMBL" id="PHN02806.1"/>
    </source>
</evidence>
<accession>A0A2D0N344</accession>
<name>A0A2D0N344_FLAN2</name>
<keyword evidence="1" id="KW-0732">Signal</keyword>
<comment type="caution">
    <text evidence="2">The sequence shown here is derived from an EMBL/GenBank/DDBJ whole genome shotgun (WGS) entry which is preliminary data.</text>
</comment>
<reference evidence="2 3" key="1">
    <citation type="submission" date="2017-10" db="EMBL/GenBank/DDBJ databases">
        <title>The draft genome sequence of Lewinella nigricans NBRC 102662.</title>
        <authorList>
            <person name="Wang K."/>
        </authorList>
    </citation>
    <scope>NUCLEOTIDE SEQUENCE [LARGE SCALE GENOMIC DNA]</scope>
    <source>
        <strain evidence="2 3">NBRC 102662</strain>
    </source>
</reference>
<feature type="chain" id="PRO_5012609846" description="Adhesin domain-containing protein" evidence="1">
    <location>
        <begin position="20"/>
        <end position="289"/>
    </location>
</feature>
<sequence length="289" mass="32541">MRVLLLCIACLATLGSCMGQEFTDRSSFEVDVSQLDRFHLYNRRGAVTVKATSGTKATMQVTRRLKAKSSAKLEAAKQDIYMNKKTDGNSVIFYIEHPDLKLEFDDEGKYAWYNHRDKNGWNWNDDDRVEVEFTITLEIPARTNLVVVNHEHPLKVNGMQGDLVARNHHDGVLVEGQGGNADVHSHHGDVEVFYTKNPTRECKYDTHHGDIRVHYQNGLAANASLYSYHGEFFTEFDWMMQPLAVSNEGGGKGAKYKIASKSGTNVKIGSGGAMQRFRTHHGDVYLLSK</sequence>
<dbReference type="OrthoDB" id="937739at2"/>
<protein>
    <recommendedName>
        <fullName evidence="4">Adhesin domain-containing protein</fullName>
    </recommendedName>
</protein>
<dbReference type="EMBL" id="PDUD01000036">
    <property type="protein sequence ID" value="PHN02806.1"/>
    <property type="molecule type" value="Genomic_DNA"/>
</dbReference>
<evidence type="ECO:0008006" key="4">
    <source>
        <dbReference type="Google" id="ProtNLM"/>
    </source>
</evidence>
<organism evidence="2 3">
    <name type="scientific">Flavilitoribacter nigricans (strain ATCC 23147 / DSM 23189 / NBRC 102662 / NCIMB 1420 / SS-2)</name>
    <name type="common">Lewinella nigricans</name>
    <dbReference type="NCBI Taxonomy" id="1122177"/>
    <lineage>
        <taxon>Bacteria</taxon>
        <taxon>Pseudomonadati</taxon>
        <taxon>Bacteroidota</taxon>
        <taxon>Saprospiria</taxon>
        <taxon>Saprospirales</taxon>
        <taxon>Lewinellaceae</taxon>
        <taxon>Flavilitoribacter</taxon>
    </lineage>
</organism>
<evidence type="ECO:0000313" key="3">
    <source>
        <dbReference type="Proteomes" id="UP000223913"/>
    </source>
</evidence>
<gene>
    <name evidence="2" type="ORF">CRP01_29940</name>
</gene>
<dbReference type="AlphaFoldDB" id="A0A2D0N344"/>
<feature type="signal peptide" evidence="1">
    <location>
        <begin position="1"/>
        <end position="19"/>
    </location>
</feature>
<keyword evidence="3" id="KW-1185">Reference proteome</keyword>
<proteinExistence type="predicted"/>
<evidence type="ECO:0000256" key="1">
    <source>
        <dbReference type="SAM" id="SignalP"/>
    </source>
</evidence>
<dbReference type="RefSeq" id="WP_099153746.1">
    <property type="nucleotide sequence ID" value="NZ_PDUD01000036.1"/>
</dbReference>
<dbReference type="PROSITE" id="PS51257">
    <property type="entry name" value="PROKAR_LIPOPROTEIN"/>
    <property type="match status" value="1"/>
</dbReference>
<dbReference type="Proteomes" id="UP000223913">
    <property type="component" value="Unassembled WGS sequence"/>
</dbReference>